<evidence type="ECO:0000256" key="10">
    <source>
        <dbReference type="ARBA" id="ARBA00023244"/>
    </source>
</evidence>
<evidence type="ECO:0000256" key="13">
    <source>
        <dbReference type="ARBA" id="ARBA00048411"/>
    </source>
</evidence>
<evidence type="ECO:0000256" key="4">
    <source>
        <dbReference type="ARBA" id="ARBA00011738"/>
    </source>
</evidence>
<dbReference type="InterPro" id="IPR038071">
    <property type="entry name" value="UROD/MetE-like_sf"/>
</dbReference>
<dbReference type="FunFam" id="3.20.20.210:FF:000008">
    <property type="entry name" value="Uroporphyrinogen decarboxylase"/>
    <property type="match status" value="1"/>
</dbReference>
<keyword evidence="8" id="KW-0210">Decarboxylase</keyword>
<dbReference type="GO" id="GO:0004853">
    <property type="term" value="F:uroporphyrinogen decarboxylase activity"/>
    <property type="evidence" value="ECO:0007669"/>
    <property type="project" value="UniProtKB-EC"/>
</dbReference>
<evidence type="ECO:0000256" key="3">
    <source>
        <dbReference type="ARBA" id="ARBA00009935"/>
    </source>
</evidence>
<evidence type="ECO:0000313" key="15">
    <source>
        <dbReference type="EMBL" id="CAG8400969.1"/>
    </source>
</evidence>
<dbReference type="InterPro" id="IPR000257">
    <property type="entry name" value="Uroporphyrinogen_deCOase"/>
</dbReference>
<dbReference type="AlphaFoldDB" id="A0A9W4JL78"/>
<comment type="catalytic activity">
    <reaction evidence="12">
        <text>uroporphyrinogen I + 4 H(+) = coproporphyrinogen I + 4 CO2</text>
        <dbReference type="Rhea" id="RHEA:31239"/>
        <dbReference type="ChEBI" id="CHEBI:15378"/>
        <dbReference type="ChEBI" id="CHEBI:16526"/>
        <dbReference type="ChEBI" id="CHEBI:62626"/>
        <dbReference type="ChEBI" id="CHEBI:62631"/>
    </reaction>
    <physiologicalReaction direction="left-to-right" evidence="12">
        <dbReference type="Rhea" id="RHEA:31240"/>
    </physiologicalReaction>
</comment>
<proteinExistence type="inferred from homology"/>
<dbReference type="Gene3D" id="3.20.20.210">
    <property type="match status" value="1"/>
</dbReference>
<evidence type="ECO:0000256" key="12">
    <source>
        <dbReference type="ARBA" id="ARBA00047341"/>
    </source>
</evidence>
<dbReference type="NCBIfam" id="TIGR01464">
    <property type="entry name" value="hemE"/>
    <property type="match status" value="1"/>
</dbReference>
<evidence type="ECO:0000256" key="9">
    <source>
        <dbReference type="ARBA" id="ARBA00023239"/>
    </source>
</evidence>
<evidence type="ECO:0000256" key="1">
    <source>
        <dbReference type="ARBA" id="ARBA00004514"/>
    </source>
</evidence>
<evidence type="ECO:0000256" key="2">
    <source>
        <dbReference type="ARBA" id="ARBA00004804"/>
    </source>
</evidence>
<dbReference type="Pfam" id="PF01208">
    <property type="entry name" value="URO-D"/>
    <property type="match status" value="1"/>
</dbReference>
<dbReference type="Proteomes" id="UP001152646">
    <property type="component" value="Unassembled WGS sequence"/>
</dbReference>
<comment type="caution">
    <text evidence="15">The sequence shown here is derived from an EMBL/GenBank/DDBJ whole genome shotgun (WGS) entry which is preliminary data.</text>
</comment>
<evidence type="ECO:0000313" key="16">
    <source>
        <dbReference type="Proteomes" id="UP001152646"/>
    </source>
</evidence>
<comment type="subunit">
    <text evidence="4">Homodimer.</text>
</comment>
<evidence type="ECO:0000256" key="11">
    <source>
        <dbReference type="ARBA" id="ARBA00045708"/>
    </source>
</evidence>
<dbReference type="PANTHER" id="PTHR21091:SF169">
    <property type="entry name" value="UROPORPHYRINOGEN DECARBOXYLASE"/>
    <property type="match status" value="1"/>
</dbReference>
<dbReference type="PANTHER" id="PTHR21091">
    <property type="entry name" value="METHYLTETRAHYDROFOLATE:HOMOCYSTEINE METHYLTRANSFERASE RELATED"/>
    <property type="match status" value="1"/>
</dbReference>
<evidence type="ECO:0000256" key="7">
    <source>
        <dbReference type="ARBA" id="ARBA00022490"/>
    </source>
</evidence>
<dbReference type="SUPFAM" id="SSF51726">
    <property type="entry name" value="UROD/MetE-like"/>
    <property type="match status" value="1"/>
</dbReference>
<gene>
    <name evidence="15" type="ORF">PSALAMII_LOCUS8098</name>
</gene>
<accession>A0A9W4JL78</accession>
<comment type="subcellular location">
    <subcellularLocation>
        <location evidence="1">Cytoplasm</location>
        <location evidence="1">Cytosol</location>
    </subcellularLocation>
</comment>
<comment type="catalytic activity">
    <reaction evidence="13">
        <text>uroporphyrinogen III + 4 H(+) = coproporphyrinogen III + 4 CO2</text>
        <dbReference type="Rhea" id="RHEA:19865"/>
        <dbReference type="ChEBI" id="CHEBI:15378"/>
        <dbReference type="ChEBI" id="CHEBI:16526"/>
        <dbReference type="ChEBI" id="CHEBI:57308"/>
        <dbReference type="ChEBI" id="CHEBI:57309"/>
        <dbReference type="EC" id="4.1.1.37"/>
    </reaction>
    <physiologicalReaction direction="left-to-right" evidence="13">
        <dbReference type="Rhea" id="RHEA:19866"/>
    </physiologicalReaction>
</comment>
<dbReference type="InterPro" id="IPR006361">
    <property type="entry name" value="Uroporphyrinogen_deCO2ase_HemE"/>
</dbReference>
<evidence type="ECO:0000256" key="6">
    <source>
        <dbReference type="ARBA" id="ARBA00014308"/>
    </source>
</evidence>
<feature type="domain" description="Uroporphyrinogen decarboxylase (URO-D)" evidence="14">
    <location>
        <begin position="133"/>
        <end position="149"/>
    </location>
</feature>
<comment type="function">
    <text evidence="11">Catalyzes the sequential decarboxylation of the four acetate side chains of uroporphyrinogen to form coproporphyrinogen and participates in the fifth step in the heme biosynthetic pathway. Isomer I or isomer III of uroporphyrinogen may serve as substrate, but only coproporphyrinogen III can ultimately be converted to heme. In vitro also decarboxylates pentacarboxylate porphyrinogen I.</text>
</comment>
<sequence length="338" mass="37442">MPCVLVSILTNSKLAGRYLPEYRETKGTLNFFECCRIPDVASKLTIQPVDRYNGLIDAAIIFSDILVVPQAMGMQVEMVDGKGPSFPNPLDSPKDIQYSRMSHQEVDVKKELSYVYEAISLTRQRLQGRVPLIGFCGSPWTLMYYMVEGGGSKFCARSKNWIYQYSDESHALLQKITEVCVDHLAFQIAAGAQLVQVFDSHAGELSPRSFRSFSLPYLRSIATALPLKLRVMGLEPVPMSIFAKGAWYALEDLCVSGYDVVSLDWLHDPAQAMAVANGRVTIQGNADPGILYGGHGAIRDAVKDMVEGFHHGTKGWIASLGHGNITSQYLLFCFFTTH</sequence>
<dbReference type="EC" id="4.1.1.37" evidence="5"/>
<evidence type="ECO:0000256" key="8">
    <source>
        <dbReference type="ARBA" id="ARBA00022793"/>
    </source>
</evidence>
<keyword evidence="7" id="KW-0963">Cytoplasm</keyword>
<dbReference type="OrthoDB" id="339900at2759"/>
<comment type="similarity">
    <text evidence="3">Belongs to the uroporphyrinogen decarboxylase family.</text>
</comment>
<protein>
    <recommendedName>
        <fullName evidence="6">Uroporphyrinogen decarboxylase</fullName>
        <ecNumber evidence="5">4.1.1.37</ecNumber>
    </recommendedName>
</protein>
<keyword evidence="9" id="KW-0456">Lyase</keyword>
<name>A0A9W4JL78_9EURO</name>
<dbReference type="EMBL" id="CAJVPA010000206">
    <property type="protein sequence ID" value="CAG8400969.1"/>
    <property type="molecule type" value="Genomic_DNA"/>
</dbReference>
<dbReference type="CDD" id="cd00717">
    <property type="entry name" value="URO-D"/>
    <property type="match status" value="1"/>
</dbReference>
<comment type="pathway">
    <text evidence="2">Porphyrin-containing compound metabolism; protoporphyrin-IX biosynthesis; coproporphyrinogen-III from 5-aminolevulinate: step 4/4.</text>
</comment>
<dbReference type="PROSITE" id="PS00907">
    <property type="entry name" value="UROD_2"/>
    <property type="match status" value="1"/>
</dbReference>
<evidence type="ECO:0000259" key="14">
    <source>
        <dbReference type="PROSITE" id="PS00907"/>
    </source>
</evidence>
<evidence type="ECO:0000256" key="5">
    <source>
        <dbReference type="ARBA" id="ARBA00012288"/>
    </source>
</evidence>
<reference evidence="15" key="1">
    <citation type="submission" date="2021-07" db="EMBL/GenBank/DDBJ databases">
        <authorList>
            <person name="Branca A.L. A."/>
        </authorList>
    </citation>
    <scope>NUCLEOTIDE SEQUENCE</scope>
</reference>
<keyword evidence="10" id="KW-0627">Porphyrin biosynthesis</keyword>
<organism evidence="15 16">
    <name type="scientific">Penicillium salamii</name>
    <dbReference type="NCBI Taxonomy" id="1612424"/>
    <lineage>
        <taxon>Eukaryota</taxon>
        <taxon>Fungi</taxon>
        <taxon>Dikarya</taxon>
        <taxon>Ascomycota</taxon>
        <taxon>Pezizomycotina</taxon>
        <taxon>Eurotiomycetes</taxon>
        <taxon>Eurotiomycetidae</taxon>
        <taxon>Eurotiales</taxon>
        <taxon>Aspergillaceae</taxon>
        <taxon>Penicillium</taxon>
    </lineage>
</organism>
<dbReference type="GO" id="GO:0006783">
    <property type="term" value="P:heme biosynthetic process"/>
    <property type="evidence" value="ECO:0007669"/>
    <property type="project" value="TreeGrafter"/>
</dbReference>
<dbReference type="GO" id="GO:0005829">
    <property type="term" value="C:cytosol"/>
    <property type="evidence" value="ECO:0007669"/>
    <property type="project" value="UniProtKB-SubCell"/>
</dbReference>